<comment type="catalytic activity">
    <reaction evidence="9">
        <text>2 reduced [2Fe-2S]-[ferredoxin] + NADP(+) + H(+) = 2 oxidized [2Fe-2S]-[ferredoxin] + NADPH</text>
        <dbReference type="Rhea" id="RHEA:20125"/>
        <dbReference type="Rhea" id="RHEA-COMP:10000"/>
        <dbReference type="Rhea" id="RHEA-COMP:10001"/>
        <dbReference type="ChEBI" id="CHEBI:15378"/>
        <dbReference type="ChEBI" id="CHEBI:33737"/>
        <dbReference type="ChEBI" id="CHEBI:33738"/>
        <dbReference type="ChEBI" id="CHEBI:57783"/>
        <dbReference type="ChEBI" id="CHEBI:58349"/>
        <dbReference type="EC" id="1.18.1.2"/>
    </reaction>
</comment>
<evidence type="ECO:0000313" key="11">
    <source>
        <dbReference type="EMBL" id="GLP98503.1"/>
    </source>
</evidence>
<reference evidence="11" key="1">
    <citation type="journal article" date="2014" name="Int. J. Syst. Evol. Microbiol.">
        <title>Complete genome of a new Firmicutes species belonging to the dominant human colonic microbiota ('Ruminococcus bicirculans') reveals two chromosomes and a selective capacity to utilize plant glucans.</title>
        <authorList>
            <consortium name="NISC Comparative Sequencing Program"/>
            <person name="Wegmann U."/>
            <person name="Louis P."/>
            <person name="Goesmann A."/>
            <person name="Henrissat B."/>
            <person name="Duncan S.H."/>
            <person name="Flint H.J."/>
        </authorList>
    </citation>
    <scope>NUCLEOTIDE SEQUENCE</scope>
    <source>
        <strain evidence="11">NBRC 102424</strain>
    </source>
</reference>
<evidence type="ECO:0000313" key="12">
    <source>
        <dbReference type="Proteomes" id="UP001161423"/>
    </source>
</evidence>
<dbReference type="Gene3D" id="3.40.50.80">
    <property type="entry name" value="Nucleotide-binding domain of ferredoxin-NADP reductase (FNR) module"/>
    <property type="match status" value="1"/>
</dbReference>
<dbReference type="Proteomes" id="UP001161423">
    <property type="component" value="Unassembled WGS sequence"/>
</dbReference>
<evidence type="ECO:0000256" key="7">
    <source>
        <dbReference type="ARBA" id="ARBA00022857"/>
    </source>
</evidence>
<comment type="caution">
    <text evidence="11">The sequence shown here is derived from an EMBL/GenBank/DDBJ whole genome shotgun (WGS) entry which is preliminary data.</text>
</comment>
<dbReference type="RefSeq" id="WP_284722232.1">
    <property type="nucleotide sequence ID" value="NZ_BSND01000003.1"/>
</dbReference>
<dbReference type="InterPro" id="IPR017927">
    <property type="entry name" value="FAD-bd_FR_type"/>
</dbReference>
<keyword evidence="8" id="KW-0560">Oxidoreductase</keyword>
<evidence type="ECO:0000256" key="4">
    <source>
        <dbReference type="ARBA" id="ARBA00022630"/>
    </source>
</evidence>
<keyword evidence="12" id="KW-1185">Reference proteome</keyword>
<dbReference type="SUPFAM" id="SSF52343">
    <property type="entry name" value="Ferredoxin reductase-like, C-terminal NADP-linked domain"/>
    <property type="match status" value="1"/>
</dbReference>
<dbReference type="Pfam" id="PF00175">
    <property type="entry name" value="NAD_binding_1"/>
    <property type="match status" value="1"/>
</dbReference>
<dbReference type="SUPFAM" id="SSF63380">
    <property type="entry name" value="Riboflavin synthase domain-like"/>
    <property type="match status" value="1"/>
</dbReference>
<accession>A0ABQ5TR20</accession>
<dbReference type="InterPro" id="IPR033892">
    <property type="entry name" value="FNR_bac"/>
</dbReference>
<dbReference type="CDD" id="cd06195">
    <property type="entry name" value="FNR1"/>
    <property type="match status" value="1"/>
</dbReference>
<dbReference type="Pfam" id="PF00970">
    <property type="entry name" value="FAD_binding_6"/>
    <property type="match status" value="1"/>
</dbReference>
<dbReference type="InterPro" id="IPR051930">
    <property type="entry name" value="FNR_type-1"/>
</dbReference>
<protein>
    <recommendedName>
        <fullName evidence="3">ferredoxin--NADP(+) reductase</fullName>
        <ecNumber evidence="3">1.18.1.2</ecNumber>
    </recommendedName>
</protein>
<reference evidence="11" key="2">
    <citation type="submission" date="2023-01" db="EMBL/GenBank/DDBJ databases">
        <title>Draft genome sequence of Methylophaga thalassica strain NBRC 102424.</title>
        <authorList>
            <person name="Sun Q."/>
            <person name="Mori K."/>
        </authorList>
    </citation>
    <scope>NUCLEOTIDE SEQUENCE</scope>
    <source>
        <strain evidence="11">NBRC 102424</strain>
    </source>
</reference>
<evidence type="ECO:0000256" key="5">
    <source>
        <dbReference type="ARBA" id="ARBA00022741"/>
    </source>
</evidence>
<evidence type="ECO:0000256" key="9">
    <source>
        <dbReference type="ARBA" id="ARBA00047776"/>
    </source>
</evidence>
<keyword evidence="6" id="KW-0274">FAD</keyword>
<evidence type="ECO:0000256" key="6">
    <source>
        <dbReference type="ARBA" id="ARBA00022827"/>
    </source>
</evidence>
<evidence type="ECO:0000256" key="8">
    <source>
        <dbReference type="ARBA" id="ARBA00023002"/>
    </source>
</evidence>
<keyword evidence="4" id="KW-0285">Flavoprotein</keyword>
<dbReference type="InterPro" id="IPR039261">
    <property type="entry name" value="FNR_nucleotide-bd"/>
</dbReference>
<organism evidence="11 12">
    <name type="scientific">Methylophaga thalassica</name>
    <dbReference type="NCBI Taxonomy" id="40223"/>
    <lineage>
        <taxon>Bacteria</taxon>
        <taxon>Pseudomonadati</taxon>
        <taxon>Pseudomonadota</taxon>
        <taxon>Gammaproteobacteria</taxon>
        <taxon>Thiotrichales</taxon>
        <taxon>Piscirickettsiaceae</taxon>
        <taxon>Methylophaga</taxon>
    </lineage>
</organism>
<proteinExistence type="inferred from homology"/>
<keyword evidence="7" id="KW-0521">NADP</keyword>
<dbReference type="PROSITE" id="PS51384">
    <property type="entry name" value="FAD_FR"/>
    <property type="match status" value="1"/>
</dbReference>
<sequence>MTEWVDAIVTGKIAWTNTLFSLQFEASVDVFEAGQFVTAAIYKNGTYISRAYSYVNPPDKTPLEIYVVLIAAGQLSPLLADLRVGDGFQVSRKANGFFTLREMSDADSLWMMATGTGIGPYLSILGSTDVWQRFKKVVLVHGVRTAEELAYRDRIEMLQKMFPKKLIYVPVLSRDQQAGLLYGRIPDLIDSGALERISGLTLQPENTQVMLCGNPQMISDVTSKLCGRGFKRNRRRDPGNIAVEGYWR</sequence>
<dbReference type="PANTHER" id="PTHR47878">
    <property type="entry name" value="OXIDOREDUCTASE FAD/NAD(P)-BINDING DOMAIN PROTEIN"/>
    <property type="match status" value="1"/>
</dbReference>
<comment type="similarity">
    <text evidence="2">Belongs to the ferredoxin--NADP reductase type 1 family.</text>
</comment>
<comment type="cofactor">
    <cofactor evidence="1">
        <name>FAD</name>
        <dbReference type="ChEBI" id="CHEBI:57692"/>
    </cofactor>
</comment>
<dbReference type="EC" id="1.18.1.2" evidence="3"/>
<evidence type="ECO:0000256" key="1">
    <source>
        <dbReference type="ARBA" id="ARBA00001974"/>
    </source>
</evidence>
<feature type="domain" description="FAD-binding FR-type" evidence="10">
    <location>
        <begin position="2"/>
        <end position="101"/>
    </location>
</feature>
<evidence type="ECO:0000256" key="3">
    <source>
        <dbReference type="ARBA" id="ARBA00013223"/>
    </source>
</evidence>
<dbReference type="InterPro" id="IPR001433">
    <property type="entry name" value="OxRdtase_FAD/NAD-bd"/>
</dbReference>
<dbReference type="InterPro" id="IPR008333">
    <property type="entry name" value="Cbr1-like_FAD-bd_dom"/>
</dbReference>
<evidence type="ECO:0000256" key="2">
    <source>
        <dbReference type="ARBA" id="ARBA00008312"/>
    </source>
</evidence>
<evidence type="ECO:0000259" key="10">
    <source>
        <dbReference type="PROSITE" id="PS51384"/>
    </source>
</evidence>
<dbReference type="PANTHER" id="PTHR47878:SF1">
    <property type="entry name" value="FLAVODOXIN_FERREDOXIN--NADP REDUCTASE"/>
    <property type="match status" value="1"/>
</dbReference>
<dbReference type="Gene3D" id="2.40.30.10">
    <property type="entry name" value="Translation factors"/>
    <property type="match status" value="1"/>
</dbReference>
<keyword evidence="5" id="KW-0547">Nucleotide-binding</keyword>
<name>A0ABQ5TR20_9GAMM</name>
<gene>
    <name evidence="11" type="primary">fpr_1</name>
    <name evidence="11" type="ORF">GCM10007891_03570</name>
</gene>
<dbReference type="PRINTS" id="PR00410">
    <property type="entry name" value="PHEHYDRXLASE"/>
</dbReference>
<dbReference type="InterPro" id="IPR017938">
    <property type="entry name" value="Riboflavin_synthase-like_b-brl"/>
</dbReference>
<dbReference type="EMBL" id="BSND01000003">
    <property type="protein sequence ID" value="GLP98503.1"/>
    <property type="molecule type" value="Genomic_DNA"/>
</dbReference>